<sequence>MTDARRQAPAAARNRDPILAVLREVLPPAGLVLEIAAGTGEHAVHFARALPDLQWQPSDPDEEALASIAAWREAEGTPNLLAPLRLDAAEASWPVESAEAVVCINMIHISPWASTLGLMAGAGRLLPAGAPLVLYGPYRRRDHAIEPGNAAFDEDLRRRNPDWGLRLLEDVVQAAAAQGLDLERVTAMPANNLCVVFRKR</sequence>
<accession>A0A2W5NXY4</accession>
<keyword evidence="1" id="KW-0489">Methyltransferase</keyword>
<dbReference type="PANTHER" id="PTHR20974">
    <property type="entry name" value="UPF0585 PROTEIN CG18661"/>
    <property type="match status" value="1"/>
</dbReference>
<dbReference type="InterPro" id="IPR010342">
    <property type="entry name" value="DUF938"/>
</dbReference>
<evidence type="ECO:0000313" key="2">
    <source>
        <dbReference type="Proteomes" id="UP000249082"/>
    </source>
</evidence>
<comment type="caution">
    <text evidence="1">The sequence shown here is derived from an EMBL/GenBank/DDBJ whole genome shotgun (WGS) entry which is preliminary data.</text>
</comment>
<keyword evidence="1" id="KW-0808">Transferase</keyword>
<dbReference type="GO" id="GO:0032259">
    <property type="term" value="P:methylation"/>
    <property type="evidence" value="ECO:0007669"/>
    <property type="project" value="UniProtKB-KW"/>
</dbReference>
<dbReference type="AlphaFoldDB" id="A0A2W5NXY4"/>
<proteinExistence type="predicted"/>
<dbReference type="InterPro" id="IPR029063">
    <property type="entry name" value="SAM-dependent_MTases_sf"/>
</dbReference>
<organism evidence="1 2">
    <name type="scientific">Novosphingobium pentaromativorans</name>
    <dbReference type="NCBI Taxonomy" id="205844"/>
    <lineage>
        <taxon>Bacteria</taxon>
        <taxon>Pseudomonadati</taxon>
        <taxon>Pseudomonadota</taxon>
        <taxon>Alphaproteobacteria</taxon>
        <taxon>Sphingomonadales</taxon>
        <taxon>Sphingomonadaceae</taxon>
        <taxon>Novosphingobium</taxon>
    </lineage>
</organism>
<dbReference type="Pfam" id="PF06080">
    <property type="entry name" value="DUF938"/>
    <property type="match status" value="1"/>
</dbReference>
<reference evidence="1 2" key="1">
    <citation type="submission" date="2017-08" db="EMBL/GenBank/DDBJ databases">
        <title>Infants hospitalized years apart are colonized by the same room-sourced microbial strains.</title>
        <authorList>
            <person name="Brooks B."/>
            <person name="Olm M.R."/>
            <person name="Firek B.A."/>
            <person name="Baker R."/>
            <person name="Thomas B.C."/>
            <person name="Morowitz M.J."/>
            <person name="Banfield J.F."/>
        </authorList>
    </citation>
    <scope>NUCLEOTIDE SEQUENCE [LARGE SCALE GENOMIC DNA]</scope>
    <source>
        <strain evidence="1">S2_005_002_R2_33</strain>
    </source>
</reference>
<evidence type="ECO:0000313" key="1">
    <source>
        <dbReference type="EMBL" id="PZQ55465.1"/>
    </source>
</evidence>
<dbReference type="SUPFAM" id="SSF53335">
    <property type="entry name" value="S-adenosyl-L-methionine-dependent methyltransferases"/>
    <property type="match status" value="1"/>
</dbReference>
<dbReference type="Gene3D" id="3.40.50.150">
    <property type="entry name" value="Vaccinia Virus protein VP39"/>
    <property type="match status" value="1"/>
</dbReference>
<dbReference type="GO" id="GO:0008168">
    <property type="term" value="F:methyltransferase activity"/>
    <property type="evidence" value="ECO:0007669"/>
    <property type="project" value="UniProtKB-KW"/>
</dbReference>
<dbReference type="EMBL" id="QFPX01000006">
    <property type="protein sequence ID" value="PZQ55465.1"/>
    <property type="molecule type" value="Genomic_DNA"/>
</dbReference>
<protein>
    <submittedName>
        <fullName evidence="1">SAM-dependent methyltransferase</fullName>
    </submittedName>
</protein>
<dbReference type="PANTHER" id="PTHR20974:SF0">
    <property type="entry name" value="UPF0585 PROTEIN CG18661"/>
    <property type="match status" value="1"/>
</dbReference>
<gene>
    <name evidence="1" type="ORF">DI555_09090</name>
</gene>
<dbReference type="Proteomes" id="UP000249082">
    <property type="component" value="Unassembled WGS sequence"/>
</dbReference>
<name>A0A2W5NXY4_9SPHN</name>